<feature type="region of interest" description="Disordered" evidence="3">
    <location>
        <begin position="376"/>
        <end position="422"/>
    </location>
</feature>
<dbReference type="PANTHER" id="PTHR11081">
    <property type="entry name" value="FLAP ENDONUCLEASE FAMILY MEMBER"/>
    <property type="match status" value="1"/>
</dbReference>
<dbReference type="InterPro" id="IPR022040">
    <property type="entry name" value="MKT1_N"/>
</dbReference>
<dbReference type="GO" id="GO:0004518">
    <property type="term" value="F:nuclease activity"/>
    <property type="evidence" value="ECO:0007669"/>
    <property type="project" value="InterPro"/>
</dbReference>
<protein>
    <submittedName>
        <fullName evidence="7">DNA repair protein, putative</fullName>
    </submittedName>
</protein>
<evidence type="ECO:0000259" key="4">
    <source>
        <dbReference type="SMART" id="SM00484"/>
    </source>
</evidence>
<reference evidence="7 8" key="1">
    <citation type="journal article" date="2009" name="Genome Res.">
        <title>Comparative genomics of the fungal pathogens Candida dubliniensis and Candida albicans.</title>
        <authorList>
            <person name="Jackson A.P."/>
            <person name="Gamble J.A."/>
            <person name="Yeomans T."/>
            <person name="Moran G.P."/>
            <person name="Saunders D."/>
            <person name="Harris D."/>
            <person name="Aslett M."/>
            <person name="Barrell J.F."/>
            <person name="Butler G."/>
            <person name="Citiulo F."/>
            <person name="Coleman D.C."/>
            <person name="de Groot P.W.J."/>
            <person name="Goodwin T.J."/>
            <person name="Quail M.A."/>
            <person name="McQuillan J."/>
            <person name="Munro C.A."/>
            <person name="Pain A."/>
            <person name="Poulter R.T."/>
            <person name="Rajandream M.A."/>
            <person name="Renauld H."/>
            <person name="Spiering M.J."/>
            <person name="Tivey A."/>
            <person name="Gow N.A.R."/>
            <person name="Barrell B."/>
            <person name="Sullivan D.J."/>
            <person name="Berriman M."/>
        </authorList>
    </citation>
    <scope>NUCLEOTIDE SEQUENCE [LARGE SCALE GENOMIC DNA]</scope>
    <source>
        <strain evidence="8">CD36 / ATCC MYA-646 / CBS 7987 / NCPF 3949 / NRRL Y-17841</strain>
    </source>
</reference>
<dbReference type="HOGENOM" id="CLU_378548_0_0_1"/>
<dbReference type="Pfam" id="PF12246">
    <property type="entry name" value="MKT1_C"/>
    <property type="match status" value="1"/>
</dbReference>
<dbReference type="AlphaFoldDB" id="B9WG16"/>
<dbReference type="InterPro" id="IPR006084">
    <property type="entry name" value="XPG/Rad2"/>
</dbReference>
<comment type="similarity">
    <text evidence="2">Belongs to the XPG/RAD2 endonuclease family.</text>
</comment>
<dbReference type="Pfam" id="PF12247">
    <property type="entry name" value="MKT1_N"/>
    <property type="match status" value="1"/>
</dbReference>
<evidence type="ECO:0000313" key="6">
    <source>
        <dbReference type="CGD" id="CAL0000168791"/>
    </source>
</evidence>
<gene>
    <name evidence="6" type="ordered locus">Cd36_43080</name>
    <name evidence="7" type="ORF">CD36_43080</name>
</gene>
<evidence type="ECO:0000313" key="8">
    <source>
        <dbReference type="Proteomes" id="UP000002605"/>
    </source>
</evidence>
<name>B9WG16_CANDC</name>
<dbReference type="PANTHER" id="PTHR11081:SF32">
    <property type="entry name" value="POST-TRANSCRIPTIONAL REGULATOR MKT1"/>
    <property type="match status" value="1"/>
</dbReference>
<proteinExistence type="inferred from homology"/>
<dbReference type="Gene3D" id="3.40.50.1010">
    <property type="entry name" value="5'-nuclease"/>
    <property type="match status" value="1"/>
</dbReference>
<feature type="domain" description="XPG-I" evidence="4">
    <location>
        <begin position="157"/>
        <end position="225"/>
    </location>
</feature>
<dbReference type="SMART" id="SM00485">
    <property type="entry name" value="XPGN"/>
    <property type="match status" value="1"/>
</dbReference>
<dbReference type="CGD" id="CAL0000168791">
    <property type="gene designation" value="Cd36_43080"/>
</dbReference>
<dbReference type="GO" id="GO:0003730">
    <property type="term" value="F:mRNA 3'-UTR binding"/>
    <property type="evidence" value="ECO:0007669"/>
    <property type="project" value="TreeGrafter"/>
</dbReference>
<organism evidence="7 8">
    <name type="scientific">Candida dubliniensis (strain CD36 / ATCC MYA-646 / CBS 7987 / NCPF 3949 / NRRL Y-17841)</name>
    <name type="common">Yeast</name>
    <dbReference type="NCBI Taxonomy" id="573826"/>
    <lineage>
        <taxon>Eukaryota</taxon>
        <taxon>Fungi</taxon>
        <taxon>Dikarya</taxon>
        <taxon>Ascomycota</taxon>
        <taxon>Saccharomycotina</taxon>
        <taxon>Pichiomycetes</taxon>
        <taxon>Debaryomycetaceae</taxon>
        <taxon>Candida/Lodderomyces clade</taxon>
        <taxon>Candida</taxon>
    </lineage>
</organism>
<dbReference type="EMBL" id="FM992691">
    <property type="protein sequence ID" value="CAX42185.1"/>
    <property type="molecule type" value="Genomic_DNA"/>
</dbReference>
<dbReference type="Pfam" id="PF00867">
    <property type="entry name" value="XPG_I"/>
    <property type="match status" value="1"/>
</dbReference>
<dbReference type="GO" id="GO:0006974">
    <property type="term" value="P:DNA damage response"/>
    <property type="evidence" value="ECO:0007669"/>
    <property type="project" value="UniProtKB-ARBA"/>
</dbReference>
<dbReference type="CDD" id="cd09858">
    <property type="entry name" value="PIN_MKT1"/>
    <property type="match status" value="1"/>
</dbReference>
<keyword evidence="8" id="KW-1185">Reference proteome</keyword>
<dbReference type="InterPro" id="IPR006086">
    <property type="entry name" value="XPG-I_dom"/>
</dbReference>
<dbReference type="GeneID" id="8047712"/>
<keyword evidence="1" id="KW-0810">Translation regulation</keyword>
<dbReference type="OrthoDB" id="17262at2759"/>
<dbReference type="VEuPathDB" id="FungiDB:CD36_43080"/>
<evidence type="ECO:0000256" key="3">
    <source>
        <dbReference type="SAM" id="MobiDB-lite"/>
    </source>
</evidence>
<dbReference type="RefSeq" id="XP_002419970.1">
    <property type="nucleotide sequence ID" value="XM_002419925.1"/>
</dbReference>
<dbReference type="Proteomes" id="UP000002605">
    <property type="component" value="Chromosome 4"/>
</dbReference>
<dbReference type="InterPro" id="IPR006085">
    <property type="entry name" value="XPG_DNA_repair_N"/>
</dbReference>
<evidence type="ECO:0000259" key="5">
    <source>
        <dbReference type="SMART" id="SM00485"/>
    </source>
</evidence>
<evidence type="ECO:0000313" key="7">
    <source>
        <dbReference type="EMBL" id="CAX42185.1"/>
    </source>
</evidence>
<sequence length="883" mass="100933">MPITSLESYLFERKLAHTSSIEILENAVIGIDVEHYLSRIYTFKKEQFLPAIGGAPSSLRDYIKSDLKVFQEFNIKPIFVISGLQTQLQQKYKNDLNEFDTQHVENIWNKINTKDPYSHGSHHQHPHFHNAIIENFRNLNESLPIYSMINYIIKFFLEFDIDYMISPYDASFQLSYFYQRGVIDSVYGSTDLLLTKIDKFILGMEFQSKDFKFVNKSKVLKALNLNEQQFLDLCIIVGCGIQPETFPLFPALSNKPPSGGSVSSSSSTSSFGMGSSAVVSGGAGGTVVGPGAGSQLNYFKIGLDTLYQYAQFSGDNSSLLGYIISLNNPKLLDLYYKGVCSIRYIPILNQEGYVELYHAAMAKLGLSENIDYLHEEEEDVGGEVQEEKQEGKIGNAEGKPTKQETGQEGDASDERSSIDSSISHRSVRIPNDVHEIISQRLPPELYFYQSMGLLPLSLLGSIVKGELEIRPPIEGSTGSKSNESYKNLITSKFYEELLDSQFNLLTQFLARYYQVKKIRVKYWFKNDILELNNRFTPPISKKLNKFILANDGNGENFVINRFFQSRLDGEYTSTKTVETKDDIISTVLLRVLHLYGIVNEKSELLTIGRILVEFAKSADNEVSQEEVEHIILLVLLLNSKVLTLNEPSKEYTDVSNYYKTSMLNQQQNPNQFSKQGLTADVIKKITLISRIFSFKKLNVSPINYQGPISRSLLNFRSHVEFINHNLINTLQLVLIDFVVRQEQNNIKTEYETKDDWYKLIDQLPFYKGLDNTLMGVISEIYFEMAIKQKQEQPQLTKQEIIKNCQNHLSEHIFLVNIPSFNINVNGVNSTSRSQLIDDFKGGVEWWKKFIILIDIINKTDKKLVDDNLYREIKQTDEFLKEFV</sequence>
<dbReference type="KEGG" id="cdu:CD36_43080"/>
<dbReference type="SUPFAM" id="SSF88723">
    <property type="entry name" value="PIN domain-like"/>
    <property type="match status" value="1"/>
</dbReference>
<evidence type="ECO:0000256" key="1">
    <source>
        <dbReference type="ARBA" id="ARBA00022845"/>
    </source>
</evidence>
<dbReference type="eggNOG" id="ENOG502QVHA">
    <property type="taxonomic scope" value="Eukaryota"/>
</dbReference>
<dbReference type="InterPro" id="IPR029060">
    <property type="entry name" value="PIN-like_dom_sf"/>
</dbReference>
<feature type="domain" description="XPG N-terminal" evidence="5">
    <location>
        <begin position="1"/>
        <end position="106"/>
    </location>
</feature>
<dbReference type="SMART" id="SM00484">
    <property type="entry name" value="XPGI"/>
    <property type="match status" value="1"/>
</dbReference>
<accession>B9WG16</accession>
<dbReference type="Pfam" id="PF00752">
    <property type="entry name" value="XPG_N"/>
    <property type="match status" value="1"/>
</dbReference>
<dbReference type="InterPro" id="IPR022039">
    <property type="entry name" value="MKT1_C"/>
</dbReference>
<dbReference type="GO" id="GO:0006417">
    <property type="term" value="P:regulation of translation"/>
    <property type="evidence" value="ECO:0007669"/>
    <property type="project" value="UniProtKB-KW"/>
</dbReference>
<evidence type="ECO:0000256" key="2">
    <source>
        <dbReference type="ARBA" id="ARBA00024023"/>
    </source>
</evidence>